<gene>
    <name evidence="2" type="ORF">H9637_15515</name>
</gene>
<name>A0ABR8YVW0_9CLOT</name>
<evidence type="ECO:0000313" key="3">
    <source>
        <dbReference type="Proteomes" id="UP000627166"/>
    </source>
</evidence>
<reference evidence="2 3" key="1">
    <citation type="submission" date="2020-08" db="EMBL/GenBank/DDBJ databases">
        <title>A Genomic Blueprint of the Chicken Gut Microbiome.</title>
        <authorList>
            <person name="Gilroy R."/>
            <person name="Ravi A."/>
            <person name="Getino M."/>
            <person name="Pursley I."/>
            <person name="Horton D.L."/>
            <person name="Alikhan N.-F."/>
            <person name="Baker D."/>
            <person name="Gharbi K."/>
            <person name="Hall N."/>
            <person name="Watson M."/>
            <person name="Adriaenssens E.M."/>
            <person name="Foster-Nyarko E."/>
            <person name="Jarju S."/>
            <person name="Secka A."/>
            <person name="Antonio M."/>
            <person name="Oren A."/>
            <person name="Chaudhuri R."/>
            <person name="La Ragione R.M."/>
            <person name="Hildebrand F."/>
            <person name="Pallen M.J."/>
        </authorList>
    </citation>
    <scope>NUCLEOTIDE SEQUENCE [LARGE SCALE GENOMIC DNA]</scope>
    <source>
        <strain evidence="2 3">N37</strain>
    </source>
</reference>
<sequence length="255" mass="27345">MRGKKTLSILIATLISTTSLATVAYANEYTSSVDSQVSVTNFQTNKQVYEEGDTKLVVLETENKVTVDVYVENALNHTSIVDKTSGEILEIVDGNITVKNMDDLVSEEIVEETPIYALRDTAPAGYRQLSTWSGHIANPSLVGYLWGKDSVSEGPAKHLSFSTGSKVGTIVGIIVGLIPGINAIAVITSLGGGIAGAVIGSAIDGNIYAIDYHTTMIGTVKNKRCLTTDRYTRYAKVINNKTGKVEQNYVGKYGN</sequence>
<dbReference type="RefSeq" id="WP_191741378.1">
    <property type="nucleotide sequence ID" value="NZ_JACSQB010000139.1"/>
</dbReference>
<comment type="caution">
    <text evidence="2">The sequence shown here is derived from an EMBL/GenBank/DDBJ whole genome shotgun (WGS) entry which is preliminary data.</text>
</comment>
<feature type="chain" id="PRO_5046934832" evidence="1">
    <location>
        <begin position="22"/>
        <end position="255"/>
    </location>
</feature>
<accession>A0ABR8YVW0</accession>
<evidence type="ECO:0000313" key="2">
    <source>
        <dbReference type="EMBL" id="MBD8048427.1"/>
    </source>
</evidence>
<evidence type="ECO:0000256" key="1">
    <source>
        <dbReference type="SAM" id="SignalP"/>
    </source>
</evidence>
<feature type="signal peptide" evidence="1">
    <location>
        <begin position="1"/>
        <end position="21"/>
    </location>
</feature>
<protein>
    <submittedName>
        <fullName evidence="2">Uncharacterized protein</fullName>
    </submittedName>
</protein>
<keyword evidence="3" id="KW-1185">Reference proteome</keyword>
<keyword evidence="1" id="KW-0732">Signal</keyword>
<organism evidence="2 3">
    <name type="scientific">Clostridium faecium</name>
    <dbReference type="NCBI Taxonomy" id="2762223"/>
    <lineage>
        <taxon>Bacteria</taxon>
        <taxon>Bacillati</taxon>
        <taxon>Bacillota</taxon>
        <taxon>Clostridia</taxon>
        <taxon>Eubacteriales</taxon>
        <taxon>Clostridiaceae</taxon>
        <taxon>Clostridium</taxon>
    </lineage>
</organism>
<proteinExistence type="predicted"/>
<dbReference type="Proteomes" id="UP000627166">
    <property type="component" value="Unassembled WGS sequence"/>
</dbReference>
<dbReference type="EMBL" id="JACSQB010000139">
    <property type="protein sequence ID" value="MBD8048427.1"/>
    <property type="molecule type" value="Genomic_DNA"/>
</dbReference>